<reference evidence="12 13" key="1">
    <citation type="submission" date="2018-12" db="EMBL/GenBank/DDBJ databases">
        <authorList>
            <person name="Sun L."/>
            <person name="Chen Z."/>
        </authorList>
    </citation>
    <scope>NUCLEOTIDE SEQUENCE [LARGE SCALE GENOMIC DNA]</scope>
    <source>
        <strain evidence="12 13">LMG 29736</strain>
    </source>
</reference>
<keyword evidence="5" id="KW-0288">FMN</keyword>
<evidence type="ECO:0000259" key="10">
    <source>
        <dbReference type="Pfam" id="PF00724"/>
    </source>
</evidence>
<evidence type="ECO:0000256" key="1">
    <source>
        <dbReference type="ARBA" id="ARBA00001917"/>
    </source>
</evidence>
<evidence type="ECO:0000313" key="13">
    <source>
        <dbReference type="Proteomes" id="UP000287296"/>
    </source>
</evidence>
<dbReference type="GO" id="GO:0008670">
    <property type="term" value="F:2,4-dienoyl-CoA reductase (NADPH) activity"/>
    <property type="evidence" value="ECO:0007669"/>
    <property type="project" value="TreeGrafter"/>
</dbReference>
<dbReference type="Pfam" id="PF00724">
    <property type="entry name" value="Oxidored_FMN"/>
    <property type="match status" value="1"/>
</dbReference>
<evidence type="ECO:0000256" key="6">
    <source>
        <dbReference type="ARBA" id="ARBA00022723"/>
    </source>
</evidence>
<comment type="similarity">
    <text evidence="3">In the N-terminal section; belongs to the NADH:flavin oxidoreductase/NADH oxidase family.</text>
</comment>
<comment type="cofactor">
    <cofactor evidence="2">
        <name>[4Fe-4S] cluster</name>
        <dbReference type="ChEBI" id="CHEBI:49883"/>
    </cofactor>
</comment>
<dbReference type="SUPFAM" id="SSF51395">
    <property type="entry name" value="FMN-linked oxidoreductases"/>
    <property type="match status" value="1"/>
</dbReference>
<organism evidence="12 13">
    <name type="scientific">Siminovitchia terrae</name>
    <name type="common">Bacillus terrae</name>
    <dbReference type="NCBI Taxonomy" id="1914933"/>
    <lineage>
        <taxon>Bacteria</taxon>
        <taxon>Bacillati</taxon>
        <taxon>Bacillota</taxon>
        <taxon>Bacilli</taxon>
        <taxon>Bacillales</taxon>
        <taxon>Bacillaceae</taxon>
        <taxon>Siminovitchia</taxon>
    </lineage>
</organism>
<dbReference type="Pfam" id="PF07992">
    <property type="entry name" value="Pyr_redox_2"/>
    <property type="match status" value="1"/>
</dbReference>
<keyword evidence="9" id="KW-0411">Iron-sulfur</keyword>
<dbReference type="InterPro" id="IPR013785">
    <property type="entry name" value="Aldolase_TIM"/>
</dbReference>
<proteinExistence type="inferred from homology"/>
<evidence type="ECO:0000256" key="4">
    <source>
        <dbReference type="ARBA" id="ARBA00022630"/>
    </source>
</evidence>
<dbReference type="OrthoDB" id="9772736at2"/>
<keyword evidence="4" id="KW-0285">Flavoprotein</keyword>
<sequence length="649" mass="71414">MSTFKYLFTPQKIGATTVKNRIFSTGHMTTYVENGLPTKQLIAYHRERAKGGAGLVIVEANAVHPSAAFTSNTLSAYTDEIIPHYRSMGEAVHEFGCKMFVQLFHPGREVFPSGTSVAVAPSMVPTDRFGVMPKALEKDEIKDIVKGYAETALRVKKGGLDGAEIVASHGYLASQFWSPRLNLRDDEYGGSFENRLRFLTEVIDAIRKKVGPDFTVGLRLSVDDFEREGSTFDEVVDILKYIDNDIGGLDYFNLIGGSSATLASSVFIVPPATIPPAHFAPHAAKIREAVSIPVMVGSRINDPVIGEKILASGQADMVAMTRAMICDPHMPNKALREEFDRIRVCIGCNQACIGHMHDNIPISCLQNPVTGREIQYSVIAKADQRKKIVVVGGGPAGMKAAVIAAERGHHVSLYEKSGELGGQVKLARKIPTREEFGELVPNLKRELDYYRVNVVLNKEVTSELLQEEQPDEIILAVGGKPFYPNAEGLESSHVLNTWEVLEGTDQISRKVVIADWKGDMPGIGVALYLAEKGHEVELVTNSVHAGFSLQQYVRDMLLGRLAMKGVMVTPQHKLLKAEPGKAIFENIYTAQKLEREADTLVLAYGHIQEADLYNDLKEKFTNVKRIGDCMVPRTVEEAILEGFEYAASL</sequence>
<dbReference type="PANTHER" id="PTHR42917:SF2">
    <property type="entry name" value="2,4-DIENOYL-COA REDUCTASE [(2E)-ENOYL-COA-PRODUCING]"/>
    <property type="match status" value="1"/>
</dbReference>
<dbReference type="SUPFAM" id="SSF51905">
    <property type="entry name" value="FAD/NAD(P)-binding domain"/>
    <property type="match status" value="1"/>
</dbReference>
<evidence type="ECO:0000256" key="8">
    <source>
        <dbReference type="ARBA" id="ARBA00023004"/>
    </source>
</evidence>
<dbReference type="AlphaFoldDB" id="A0A429X328"/>
<evidence type="ECO:0000313" key="12">
    <source>
        <dbReference type="EMBL" id="RST57774.1"/>
    </source>
</evidence>
<evidence type="ECO:0000259" key="11">
    <source>
        <dbReference type="Pfam" id="PF07992"/>
    </source>
</evidence>
<evidence type="ECO:0000256" key="2">
    <source>
        <dbReference type="ARBA" id="ARBA00001966"/>
    </source>
</evidence>
<dbReference type="Gene3D" id="3.20.20.70">
    <property type="entry name" value="Aldolase class I"/>
    <property type="match status" value="1"/>
</dbReference>
<keyword evidence="6" id="KW-0479">Metal-binding</keyword>
<dbReference type="EMBL" id="QYTW02000028">
    <property type="protein sequence ID" value="RST57774.1"/>
    <property type="molecule type" value="Genomic_DNA"/>
</dbReference>
<evidence type="ECO:0000256" key="9">
    <source>
        <dbReference type="ARBA" id="ARBA00023014"/>
    </source>
</evidence>
<evidence type="ECO:0000256" key="5">
    <source>
        <dbReference type="ARBA" id="ARBA00022643"/>
    </source>
</evidence>
<dbReference type="GO" id="GO:0046872">
    <property type="term" value="F:metal ion binding"/>
    <property type="evidence" value="ECO:0007669"/>
    <property type="project" value="UniProtKB-KW"/>
</dbReference>
<dbReference type="InterPro" id="IPR001155">
    <property type="entry name" value="OxRdtase_FMN_N"/>
</dbReference>
<dbReference type="InterPro" id="IPR023753">
    <property type="entry name" value="FAD/NAD-binding_dom"/>
</dbReference>
<evidence type="ECO:0000256" key="3">
    <source>
        <dbReference type="ARBA" id="ARBA00011048"/>
    </source>
</evidence>
<feature type="domain" description="NADH:flavin oxidoreductase/NADH oxidase N-terminal" evidence="10">
    <location>
        <begin position="7"/>
        <end position="334"/>
    </location>
</feature>
<comment type="cofactor">
    <cofactor evidence="1">
        <name>FMN</name>
        <dbReference type="ChEBI" id="CHEBI:58210"/>
    </cofactor>
</comment>
<keyword evidence="7" id="KW-0560">Oxidoreductase</keyword>
<dbReference type="RefSeq" id="WP_120119222.1">
    <property type="nucleotide sequence ID" value="NZ_QYTW02000028.1"/>
</dbReference>
<dbReference type="CDD" id="cd04734">
    <property type="entry name" value="OYE_like_3_FMN"/>
    <property type="match status" value="1"/>
</dbReference>
<evidence type="ECO:0000256" key="7">
    <source>
        <dbReference type="ARBA" id="ARBA00023002"/>
    </source>
</evidence>
<feature type="domain" description="FAD/NAD(P)-binding" evidence="11">
    <location>
        <begin position="387"/>
        <end position="617"/>
    </location>
</feature>
<gene>
    <name evidence="12" type="ORF">D5F11_020625</name>
</gene>
<dbReference type="InterPro" id="IPR036188">
    <property type="entry name" value="FAD/NAD-bd_sf"/>
</dbReference>
<dbReference type="Gene3D" id="3.40.50.720">
    <property type="entry name" value="NAD(P)-binding Rossmann-like Domain"/>
    <property type="match status" value="1"/>
</dbReference>
<dbReference type="GO" id="GO:0051536">
    <property type="term" value="F:iron-sulfur cluster binding"/>
    <property type="evidence" value="ECO:0007669"/>
    <property type="project" value="UniProtKB-KW"/>
</dbReference>
<dbReference type="GO" id="GO:0010181">
    <property type="term" value="F:FMN binding"/>
    <property type="evidence" value="ECO:0007669"/>
    <property type="project" value="InterPro"/>
</dbReference>
<dbReference type="Proteomes" id="UP000287296">
    <property type="component" value="Unassembled WGS sequence"/>
</dbReference>
<dbReference type="PANTHER" id="PTHR42917">
    <property type="entry name" value="2,4-DIENOYL-COA REDUCTASE"/>
    <property type="match status" value="1"/>
</dbReference>
<keyword evidence="8" id="KW-0408">Iron</keyword>
<name>A0A429X328_SIMTE</name>
<protein>
    <submittedName>
        <fullName evidence="12">FAD-dependent oxidoreductase</fullName>
    </submittedName>
</protein>
<comment type="caution">
    <text evidence="12">The sequence shown here is derived from an EMBL/GenBank/DDBJ whole genome shotgun (WGS) entry which is preliminary data.</text>
</comment>
<dbReference type="InterPro" id="IPR051793">
    <property type="entry name" value="NADH:flavin_oxidoreductase"/>
</dbReference>
<dbReference type="PRINTS" id="PR00368">
    <property type="entry name" value="FADPNR"/>
</dbReference>
<dbReference type="GO" id="GO:0033543">
    <property type="term" value="P:fatty acid beta-oxidation, unsaturated, even number, reductase/isomerase pathway"/>
    <property type="evidence" value="ECO:0007669"/>
    <property type="project" value="TreeGrafter"/>
</dbReference>
<dbReference type="Gene3D" id="3.50.50.60">
    <property type="entry name" value="FAD/NAD(P)-binding domain"/>
    <property type="match status" value="1"/>
</dbReference>
<accession>A0A429X328</accession>